<keyword evidence="1" id="KW-0472">Membrane</keyword>
<keyword evidence="1" id="KW-1133">Transmembrane helix</keyword>
<evidence type="ECO:0000313" key="3">
    <source>
        <dbReference type="Proteomes" id="UP001054945"/>
    </source>
</evidence>
<accession>A0AAV4S6T8</accession>
<reference evidence="2 3" key="1">
    <citation type="submission" date="2021-06" db="EMBL/GenBank/DDBJ databases">
        <title>Caerostris extrusa draft genome.</title>
        <authorList>
            <person name="Kono N."/>
            <person name="Arakawa K."/>
        </authorList>
    </citation>
    <scope>NUCLEOTIDE SEQUENCE [LARGE SCALE GENOMIC DNA]</scope>
</reference>
<sequence length="105" mass="12329">MRINSFPSYSEWILLQGVISVWFLYPVLPLHQVYKRRFEEDFPIPKRTAFALVMSVAKLTIAYPLKEKICCEIVKCPALFDVIEIGFFLFVVPRFLRVAQKEKSN</sequence>
<comment type="caution">
    <text evidence="2">The sequence shown here is derived from an EMBL/GenBank/DDBJ whole genome shotgun (WGS) entry which is preliminary data.</text>
</comment>
<proteinExistence type="predicted"/>
<name>A0AAV4S6T8_CAEEX</name>
<dbReference type="AlphaFoldDB" id="A0AAV4S6T8"/>
<dbReference type="EMBL" id="BPLR01008999">
    <property type="protein sequence ID" value="GIY28891.1"/>
    <property type="molecule type" value="Genomic_DNA"/>
</dbReference>
<gene>
    <name evidence="2" type="ORF">CEXT_501391</name>
</gene>
<feature type="transmembrane region" description="Helical" evidence="1">
    <location>
        <begin position="12"/>
        <end position="28"/>
    </location>
</feature>
<evidence type="ECO:0000313" key="2">
    <source>
        <dbReference type="EMBL" id="GIY28891.1"/>
    </source>
</evidence>
<dbReference type="Proteomes" id="UP001054945">
    <property type="component" value="Unassembled WGS sequence"/>
</dbReference>
<keyword evidence="3" id="KW-1185">Reference proteome</keyword>
<protein>
    <submittedName>
        <fullName evidence="2">Uncharacterized protein</fullName>
    </submittedName>
</protein>
<evidence type="ECO:0000256" key="1">
    <source>
        <dbReference type="SAM" id="Phobius"/>
    </source>
</evidence>
<organism evidence="2 3">
    <name type="scientific">Caerostris extrusa</name>
    <name type="common">Bark spider</name>
    <name type="synonym">Caerostris bankana</name>
    <dbReference type="NCBI Taxonomy" id="172846"/>
    <lineage>
        <taxon>Eukaryota</taxon>
        <taxon>Metazoa</taxon>
        <taxon>Ecdysozoa</taxon>
        <taxon>Arthropoda</taxon>
        <taxon>Chelicerata</taxon>
        <taxon>Arachnida</taxon>
        <taxon>Araneae</taxon>
        <taxon>Araneomorphae</taxon>
        <taxon>Entelegynae</taxon>
        <taxon>Araneoidea</taxon>
        <taxon>Araneidae</taxon>
        <taxon>Caerostris</taxon>
    </lineage>
</organism>
<keyword evidence="1" id="KW-0812">Transmembrane</keyword>